<reference evidence="1" key="1">
    <citation type="journal article" date="2012" name="Nature">
        <title>The tomato genome sequence provides insights into fleshy fruit evolution.</title>
        <authorList>
            <consortium name="Tomato Genome Consortium"/>
        </authorList>
    </citation>
    <scope>NUCLEOTIDE SEQUENCE [LARGE SCALE GENOMIC DNA]</scope>
    <source>
        <strain evidence="1">cv. Heinz 1706</strain>
    </source>
</reference>
<keyword evidence="2" id="KW-1185">Reference proteome</keyword>
<accession>A0A3Q7FLR0</accession>
<sequence length="80" mass="9181">MNKCDEVSKTGKTALPIEFQIFLLCKFTEIKFKADENEKEQHIYSGQLNPSSLKGFHAPLHRILLRPVDNIQVTQAKPQK</sequence>
<proteinExistence type="predicted"/>
<dbReference type="EnsemblPlants" id="Solyc03g071835.1.1">
    <property type="protein sequence ID" value="Solyc03g071835.1.1"/>
    <property type="gene ID" value="Solyc03g071835.1"/>
</dbReference>
<reference evidence="1" key="2">
    <citation type="submission" date="2019-01" db="UniProtKB">
        <authorList>
            <consortium name="EnsemblPlants"/>
        </authorList>
    </citation>
    <scope>IDENTIFICATION</scope>
    <source>
        <strain evidence="1">cv. Heinz 1706</strain>
    </source>
</reference>
<dbReference type="PaxDb" id="4081-Solyc03g083130.1.1"/>
<evidence type="ECO:0000313" key="2">
    <source>
        <dbReference type="Proteomes" id="UP000004994"/>
    </source>
</evidence>
<dbReference type="Proteomes" id="UP000004994">
    <property type="component" value="Chromosome 3"/>
</dbReference>
<dbReference type="AlphaFoldDB" id="A0A3Q7FLR0"/>
<organism evidence="1">
    <name type="scientific">Solanum lycopersicum</name>
    <name type="common">Tomato</name>
    <name type="synonym">Lycopersicon esculentum</name>
    <dbReference type="NCBI Taxonomy" id="4081"/>
    <lineage>
        <taxon>Eukaryota</taxon>
        <taxon>Viridiplantae</taxon>
        <taxon>Streptophyta</taxon>
        <taxon>Embryophyta</taxon>
        <taxon>Tracheophyta</taxon>
        <taxon>Spermatophyta</taxon>
        <taxon>Magnoliopsida</taxon>
        <taxon>eudicotyledons</taxon>
        <taxon>Gunneridae</taxon>
        <taxon>Pentapetalae</taxon>
        <taxon>asterids</taxon>
        <taxon>lamiids</taxon>
        <taxon>Solanales</taxon>
        <taxon>Solanaceae</taxon>
        <taxon>Solanoideae</taxon>
        <taxon>Solaneae</taxon>
        <taxon>Solanum</taxon>
        <taxon>Solanum subgen. Lycopersicon</taxon>
    </lineage>
</organism>
<dbReference type="InParanoid" id="A0A3Q7FLR0"/>
<evidence type="ECO:0000313" key="1">
    <source>
        <dbReference type="EnsemblPlants" id="Solyc03g071835.1.1"/>
    </source>
</evidence>
<protein>
    <submittedName>
        <fullName evidence="1">Uncharacterized protein</fullName>
    </submittedName>
</protein>
<name>A0A3Q7FLR0_SOLLC</name>
<dbReference type="Gramene" id="Solyc03g071835.1.1">
    <property type="protein sequence ID" value="Solyc03g071835.1.1"/>
    <property type="gene ID" value="Solyc03g071835.1"/>
</dbReference>